<evidence type="ECO:0000256" key="2">
    <source>
        <dbReference type="ARBA" id="ARBA00022552"/>
    </source>
</evidence>
<dbReference type="InterPro" id="IPR029063">
    <property type="entry name" value="SAM-dependent_MTases_sf"/>
</dbReference>
<feature type="binding site" evidence="6">
    <location>
        <position position="166"/>
    </location>
    <ligand>
        <name>S-adenosyl-L-methionine</name>
        <dbReference type="ChEBI" id="CHEBI:59789"/>
    </ligand>
</feature>
<feature type="region of interest" description="Disordered" evidence="7">
    <location>
        <begin position="1"/>
        <end position="21"/>
    </location>
</feature>
<evidence type="ECO:0000256" key="1">
    <source>
        <dbReference type="ARBA" id="ARBA00022490"/>
    </source>
</evidence>
<keyword evidence="2 6" id="KW-0698">rRNA processing</keyword>
<protein>
    <recommendedName>
        <fullName evidence="6">Ribosomal RNA small subunit methyltransferase G</fullName>
        <ecNumber evidence="6">2.1.1.170</ecNumber>
    </recommendedName>
    <alternativeName>
        <fullName evidence="6">16S rRNA 7-methylguanosine methyltransferase</fullName>
        <shortName evidence="6">16S rRNA m7G methyltransferase</shortName>
    </alternativeName>
</protein>
<dbReference type="AlphaFoldDB" id="A0A7X3LTH0"/>
<dbReference type="PANTHER" id="PTHR31760:SF0">
    <property type="entry name" value="S-ADENOSYL-L-METHIONINE-DEPENDENT METHYLTRANSFERASES SUPERFAMILY PROTEIN"/>
    <property type="match status" value="1"/>
</dbReference>
<dbReference type="EC" id="2.1.1.170" evidence="6"/>
<feature type="binding site" evidence="6">
    <location>
        <begin position="149"/>
        <end position="150"/>
    </location>
    <ligand>
        <name>S-adenosyl-L-methionine</name>
        <dbReference type="ChEBI" id="CHEBI:59789"/>
    </ligand>
</feature>
<sequence length="239" mass="25909">MKRPTGNTVSSGASAKPELRPDSPAALADVAAVSRETVDRLKIYVDLLKRWQPAQNLVAPSTLGEIWSRHVADSLQPHFLLPKARRWVDFGSGAGFPGLVTAILLMEAEGSEGVEPIVHLLESNQRKAAFLRTVIRDTGCPAKVHAKRIEDVLADWSESVDAVSARALASLSVLCGFAHPLVEKGAIAIFHKGKNFREEIIEASHAWELDLVEKKSLVDPDSRLLIISRISARSGTGKG</sequence>
<dbReference type="Gene3D" id="3.40.50.150">
    <property type="entry name" value="Vaccinia Virus protein VP39"/>
    <property type="match status" value="1"/>
</dbReference>
<evidence type="ECO:0000313" key="9">
    <source>
        <dbReference type="Proteomes" id="UP000433101"/>
    </source>
</evidence>
<evidence type="ECO:0000256" key="5">
    <source>
        <dbReference type="ARBA" id="ARBA00022691"/>
    </source>
</evidence>
<dbReference type="GO" id="GO:0070043">
    <property type="term" value="F:rRNA (guanine-N7-)-methyltransferase activity"/>
    <property type="evidence" value="ECO:0007669"/>
    <property type="project" value="UniProtKB-UniRule"/>
</dbReference>
<feature type="compositionally biased region" description="Polar residues" evidence="7">
    <location>
        <begin position="1"/>
        <end position="13"/>
    </location>
</feature>
<comment type="subcellular location">
    <subcellularLocation>
        <location evidence="6">Cytoplasm</location>
    </subcellularLocation>
</comment>
<keyword evidence="5 6" id="KW-0949">S-adenosyl-L-methionine</keyword>
<evidence type="ECO:0000256" key="3">
    <source>
        <dbReference type="ARBA" id="ARBA00022603"/>
    </source>
</evidence>
<evidence type="ECO:0000256" key="7">
    <source>
        <dbReference type="SAM" id="MobiDB-lite"/>
    </source>
</evidence>
<accession>A0A7X3LTH0</accession>
<keyword evidence="4 6" id="KW-0808">Transferase</keyword>
<proteinExistence type="inferred from homology"/>
<evidence type="ECO:0000313" key="8">
    <source>
        <dbReference type="EMBL" id="MXN64820.1"/>
    </source>
</evidence>
<evidence type="ECO:0000256" key="6">
    <source>
        <dbReference type="HAMAP-Rule" id="MF_00074"/>
    </source>
</evidence>
<dbReference type="SUPFAM" id="SSF53335">
    <property type="entry name" value="S-adenosyl-L-methionine-dependent methyltransferases"/>
    <property type="match status" value="1"/>
</dbReference>
<reference evidence="8 9" key="1">
    <citation type="submission" date="2019-12" db="EMBL/GenBank/DDBJ databases">
        <authorList>
            <person name="Li M."/>
        </authorList>
    </citation>
    <scope>NUCLEOTIDE SEQUENCE [LARGE SCALE GENOMIC DNA]</scope>
    <source>
        <strain evidence="8 9">GBMRC 2046</strain>
    </source>
</reference>
<comment type="catalytic activity">
    <reaction evidence="6">
        <text>guanosine(527) in 16S rRNA + S-adenosyl-L-methionine = N(7)-methylguanosine(527) in 16S rRNA + S-adenosyl-L-homocysteine</text>
        <dbReference type="Rhea" id="RHEA:42732"/>
        <dbReference type="Rhea" id="RHEA-COMP:10209"/>
        <dbReference type="Rhea" id="RHEA-COMP:10210"/>
        <dbReference type="ChEBI" id="CHEBI:57856"/>
        <dbReference type="ChEBI" id="CHEBI:59789"/>
        <dbReference type="ChEBI" id="CHEBI:74269"/>
        <dbReference type="ChEBI" id="CHEBI:74480"/>
        <dbReference type="EC" id="2.1.1.170"/>
    </reaction>
</comment>
<keyword evidence="3 6" id="KW-0489">Methyltransferase</keyword>
<dbReference type="PANTHER" id="PTHR31760">
    <property type="entry name" value="S-ADENOSYL-L-METHIONINE-DEPENDENT METHYLTRANSFERASES SUPERFAMILY PROTEIN"/>
    <property type="match status" value="1"/>
</dbReference>
<dbReference type="InterPro" id="IPR003682">
    <property type="entry name" value="rRNA_ssu_MeTfrase_G"/>
</dbReference>
<evidence type="ECO:0000256" key="4">
    <source>
        <dbReference type="ARBA" id="ARBA00022679"/>
    </source>
</evidence>
<dbReference type="HAMAP" id="MF_00074">
    <property type="entry name" value="16SrRNA_methyltr_G"/>
    <property type="match status" value="1"/>
</dbReference>
<feature type="binding site" evidence="6">
    <location>
        <position position="96"/>
    </location>
    <ligand>
        <name>S-adenosyl-L-methionine</name>
        <dbReference type="ChEBI" id="CHEBI:59789"/>
    </ligand>
</feature>
<comment type="function">
    <text evidence="6">Specifically methylates the N7 position of guanine in position 527 of 16S rRNA.</text>
</comment>
<feature type="binding site" evidence="6">
    <location>
        <position position="91"/>
    </location>
    <ligand>
        <name>S-adenosyl-L-methionine</name>
        <dbReference type="ChEBI" id="CHEBI:59789"/>
    </ligand>
</feature>
<keyword evidence="1 6" id="KW-0963">Cytoplasm</keyword>
<name>A0A7X3LTH0_9HYPH</name>
<comment type="caution">
    <text evidence="8">The sequence shown here is derived from an EMBL/GenBank/DDBJ whole genome shotgun (WGS) entry which is preliminary data.</text>
</comment>
<keyword evidence="9" id="KW-1185">Reference proteome</keyword>
<organism evidence="8 9">
    <name type="scientific">Stappia sediminis</name>
    <dbReference type="NCBI Taxonomy" id="2692190"/>
    <lineage>
        <taxon>Bacteria</taxon>
        <taxon>Pseudomonadati</taxon>
        <taxon>Pseudomonadota</taxon>
        <taxon>Alphaproteobacteria</taxon>
        <taxon>Hyphomicrobiales</taxon>
        <taxon>Stappiaceae</taxon>
        <taxon>Stappia</taxon>
    </lineage>
</organism>
<dbReference type="EMBL" id="WUMV01000003">
    <property type="protein sequence ID" value="MXN64820.1"/>
    <property type="molecule type" value="Genomic_DNA"/>
</dbReference>
<gene>
    <name evidence="6 8" type="primary">rsmG</name>
    <name evidence="8" type="ORF">GR183_07865</name>
</gene>
<dbReference type="Proteomes" id="UP000433101">
    <property type="component" value="Unassembled WGS sequence"/>
</dbReference>
<comment type="caution">
    <text evidence="6">Lacks conserved residue(s) required for the propagation of feature annotation.</text>
</comment>
<comment type="similarity">
    <text evidence="6">Belongs to the methyltransferase superfamily. RNA methyltransferase RsmG family.</text>
</comment>
<dbReference type="NCBIfam" id="TIGR00138">
    <property type="entry name" value="rsmG_gidB"/>
    <property type="match status" value="1"/>
</dbReference>
<dbReference type="Pfam" id="PF02527">
    <property type="entry name" value="GidB"/>
    <property type="match status" value="1"/>
</dbReference>
<dbReference type="GO" id="GO:0005829">
    <property type="term" value="C:cytosol"/>
    <property type="evidence" value="ECO:0007669"/>
    <property type="project" value="TreeGrafter"/>
</dbReference>